<name>A0ACB0ZC27_MELEN</name>
<evidence type="ECO:0000313" key="2">
    <source>
        <dbReference type="Proteomes" id="UP001497535"/>
    </source>
</evidence>
<evidence type="ECO:0000313" key="1">
    <source>
        <dbReference type="EMBL" id="CAK5075916.1"/>
    </source>
</evidence>
<comment type="caution">
    <text evidence="1">The sequence shown here is derived from an EMBL/GenBank/DDBJ whole genome shotgun (WGS) entry which is preliminary data.</text>
</comment>
<sequence length="102" mass="11993">MFFPDWRSSSIACAIFSMPALIIIIFLMPESPTWLHSKGRLEQMRINERKIARLAGFPPSIKLPEHEKLSPSENSFWNLIKDKTLLRRVSVLWVMWQVKKII</sequence>
<keyword evidence="2" id="KW-1185">Reference proteome</keyword>
<accession>A0ACB0ZC27</accession>
<dbReference type="Proteomes" id="UP001497535">
    <property type="component" value="Unassembled WGS sequence"/>
</dbReference>
<gene>
    <name evidence="1" type="ORF">MENTE1834_LOCUS22747</name>
</gene>
<proteinExistence type="predicted"/>
<protein>
    <submittedName>
        <fullName evidence="1">Uncharacterized protein</fullName>
    </submittedName>
</protein>
<reference evidence="1" key="1">
    <citation type="submission" date="2023-11" db="EMBL/GenBank/DDBJ databases">
        <authorList>
            <person name="Poullet M."/>
        </authorList>
    </citation>
    <scope>NUCLEOTIDE SEQUENCE</scope>
    <source>
        <strain evidence="1">E1834</strain>
    </source>
</reference>
<organism evidence="1 2">
    <name type="scientific">Meloidogyne enterolobii</name>
    <name type="common">Root-knot nematode worm</name>
    <name type="synonym">Meloidogyne mayaguensis</name>
    <dbReference type="NCBI Taxonomy" id="390850"/>
    <lineage>
        <taxon>Eukaryota</taxon>
        <taxon>Metazoa</taxon>
        <taxon>Ecdysozoa</taxon>
        <taxon>Nematoda</taxon>
        <taxon>Chromadorea</taxon>
        <taxon>Rhabditida</taxon>
        <taxon>Tylenchina</taxon>
        <taxon>Tylenchomorpha</taxon>
        <taxon>Tylenchoidea</taxon>
        <taxon>Meloidogynidae</taxon>
        <taxon>Meloidogyninae</taxon>
        <taxon>Meloidogyne</taxon>
    </lineage>
</organism>
<dbReference type="EMBL" id="CAVMJV010000029">
    <property type="protein sequence ID" value="CAK5075916.1"/>
    <property type="molecule type" value="Genomic_DNA"/>
</dbReference>